<evidence type="ECO:0000313" key="2">
    <source>
        <dbReference type="EMBL" id="STC82518.1"/>
    </source>
</evidence>
<reference evidence="2 3" key="1">
    <citation type="submission" date="2018-06" db="EMBL/GenBank/DDBJ databases">
        <authorList>
            <consortium name="Pathogen Informatics"/>
            <person name="Doyle S."/>
        </authorList>
    </citation>
    <scope>NUCLEOTIDE SEQUENCE [LARGE SCALE GENOMIC DNA]</scope>
    <source>
        <strain evidence="2 3">NCTC10767</strain>
    </source>
</reference>
<feature type="transmembrane region" description="Helical" evidence="1">
    <location>
        <begin position="30"/>
        <end position="47"/>
    </location>
</feature>
<feature type="transmembrane region" description="Helical" evidence="1">
    <location>
        <begin position="6"/>
        <end position="23"/>
    </location>
</feature>
<keyword evidence="1" id="KW-0812">Transmembrane</keyword>
<dbReference type="Proteomes" id="UP000254647">
    <property type="component" value="Unassembled WGS sequence"/>
</dbReference>
<gene>
    <name evidence="2" type="primary">dsdX_2</name>
    <name evidence="2" type="ORF">NCTC10767_02758</name>
</gene>
<accession>A0A376D5Y1</accession>
<name>A0A376D5Y1_ECOLX</name>
<feature type="transmembrane region" description="Helical" evidence="1">
    <location>
        <begin position="98"/>
        <end position="130"/>
    </location>
</feature>
<dbReference type="GO" id="GO:0015128">
    <property type="term" value="F:gluconate transmembrane transporter activity"/>
    <property type="evidence" value="ECO:0007669"/>
    <property type="project" value="InterPro"/>
</dbReference>
<evidence type="ECO:0000313" key="3">
    <source>
        <dbReference type="Proteomes" id="UP000254647"/>
    </source>
</evidence>
<dbReference type="PANTHER" id="PTHR30354:SF6">
    <property type="entry name" value="D-SERINE TRANSPORTER DSDX"/>
    <property type="match status" value="1"/>
</dbReference>
<dbReference type="PANTHER" id="PTHR30354">
    <property type="entry name" value="GNT FAMILY GLUCONATE TRANSPORTER"/>
    <property type="match status" value="1"/>
</dbReference>
<keyword evidence="1" id="KW-1133">Transmembrane helix</keyword>
<organism evidence="2 3">
    <name type="scientific">Escherichia coli</name>
    <dbReference type="NCBI Taxonomy" id="562"/>
    <lineage>
        <taxon>Bacteria</taxon>
        <taxon>Pseudomonadati</taxon>
        <taxon>Pseudomonadota</taxon>
        <taxon>Gammaproteobacteria</taxon>
        <taxon>Enterobacterales</taxon>
        <taxon>Enterobacteriaceae</taxon>
        <taxon>Escherichia</taxon>
    </lineage>
</organism>
<feature type="transmembrane region" description="Helical" evidence="1">
    <location>
        <begin position="59"/>
        <end position="77"/>
    </location>
</feature>
<evidence type="ECO:0000256" key="1">
    <source>
        <dbReference type="SAM" id="Phobius"/>
    </source>
</evidence>
<dbReference type="GO" id="GO:0005886">
    <property type="term" value="C:plasma membrane"/>
    <property type="evidence" value="ECO:0007669"/>
    <property type="project" value="TreeGrafter"/>
</dbReference>
<dbReference type="InterPro" id="IPR003474">
    <property type="entry name" value="Glcn_transporter"/>
</dbReference>
<keyword evidence="1" id="KW-0472">Membrane</keyword>
<dbReference type="AlphaFoldDB" id="A0A376D5Y1"/>
<proteinExistence type="predicted"/>
<dbReference type="EMBL" id="UFXW01000004">
    <property type="protein sequence ID" value="STC82518.1"/>
    <property type="molecule type" value="Genomic_DNA"/>
</dbReference>
<protein>
    <submittedName>
        <fullName evidence="2">Permease DsdX</fullName>
    </submittedName>
</protein>
<sequence>MHSQIWVVSTLLISIVLIVLTIVKFKFHPFLALLLASFFVGTMMGMGPLDMVNAIESGIGGTLGFLAAVIGLGTILGKMMEVSGAAERIGLTLQRCRWLSADVIMVLVGLICGITLFVEVGVVLLIPLAFSIAKKNQYLIVKAGHSAVYRIDGSALRGSPTSGCFICCQ</sequence>
<dbReference type="Pfam" id="PF02447">
    <property type="entry name" value="GntP_permease"/>
    <property type="match status" value="1"/>
</dbReference>